<protein>
    <submittedName>
        <fullName evidence="7">Succinylglutamate desuccinylase/aspartoacylase family protein</fullName>
    </submittedName>
</protein>
<dbReference type="InterPro" id="IPR053138">
    <property type="entry name" value="N-alpha-Ac-DABA_deacetylase"/>
</dbReference>
<dbReference type="Gene3D" id="3.40.630.10">
    <property type="entry name" value="Zn peptidases"/>
    <property type="match status" value="1"/>
</dbReference>
<evidence type="ECO:0000256" key="1">
    <source>
        <dbReference type="ARBA" id="ARBA00001947"/>
    </source>
</evidence>
<evidence type="ECO:0000256" key="3">
    <source>
        <dbReference type="ARBA" id="ARBA00022801"/>
    </source>
</evidence>
<evidence type="ECO:0000256" key="2">
    <source>
        <dbReference type="ARBA" id="ARBA00022723"/>
    </source>
</evidence>
<reference evidence="7" key="1">
    <citation type="submission" date="2024-09" db="EMBL/GenBank/DDBJ databases">
        <authorList>
            <person name="Sun Q."/>
        </authorList>
    </citation>
    <scope>NUCLEOTIDE SEQUENCE [LARGE SCALE GENOMIC DNA]</scope>
    <source>
        <strain evidence="7">JCM 31273</strain>
    </source>
</reference>
<dbReference type="Proteomes" id="UP001589595">
    <property type="component" value="Unassembled WGS sequence"/>
</dbReference>
<dbReference type="GeneID" id="67210558"/>
<name>A0ABD5MLT7_9EURY</name>
<feature type="region of interest" description="Disordered" evidence="5">
    <location>
        <begin position="1"/>
        <end position="69"/>
    </location>
</feature>
<keyword evidence="4" id="KW-0862">Zinc</keyword>
<dbReference type="SUPFAM" id="SSF53187">
    <property type="entry name" value="Zn-dependent exopeptidases"/>
    <property type="match status" value="1"/>
</dbReference>
<feature type="compositionally biased region" description="Gly residues" evidence="5">
    <location>
        <begin position="31"/>
        <end position="41"/>
    </location>
</feature>
<organism evidence="7 8">
    <name type="scientific">Halobaculum roseum</name>
    <dbReference type="NCBI Taxonomy" id="2175149"/>
    <lineage>
        <taxon>Archaea</taxon>
        <taxon>Methanobacteriati</taxon>
        <taxon>Methanobacteriota</taxon>
        <taxon>Stenosarchaea group</taxon>
        <taxon>Halobacteria</taxon>
        <taxon>Halobacteriales</taxon>
        <taxon>Haloferacaceae</taxon>
        <taxon>Halobaculum</taxon>
    </lineage>
</organism>
<proteinExistence type="predicted"/>
<dbReference type="InterPro" id="IPR043795">
    <property type="entry name" value="N-alpha-Ac-DABA-like"/>
</dbReference>
<comment type="caution">
    <text evidence="7">The sequence shown here is derived from an EMBL/GenBank/DDBJ whole genome shotgun (WGS) entry which is preliminary data.</text>
</comment>
<dbReference type="RefSeq" id="WP_222923148.1">
    <property type="nucleotide sequence ID" value="NZ_CP082286.1"/>
</dbReference>
<comment type="cofactor">
    <cofactor evidence="1">
        <name>Zn(2+)</name>
        <dbReference type="ChEBI" id="CHEBI:29105"/>
    </cofactor>
</comment>
<gene>
    <name evidence="7" type="ORF">ACFFOL_11580</name>
</gene>
<keyword evidence="3" id="KW-0378">Hydrolase</keyword>
<evidence type="ECO:0000313" key="8">
    <source>
        <dbReference type="Proteomes" id="UP001589595"/>
    </source>
</evidence>
<dbReference type="PIRSF" id="PIRSF039012">
    <property type="entry name" value="ASP"/>
    <property type="match status" value="1"/>
</dbReference>
<dbReference type="EMBL" id="JBHMAJ010000007">
    <property type="protein sequence ID" value="MFB9824803.1"/>
    <property type="molecule type" value="Genomic_DNA"/>
</dbReference>
<evidence type="ECO:0000313" key="7">
    <source>
        <dbReference type="EMBL" id="MFB9824803.1"/>
    </source>
</evidence>
<sequence>MADHAAERVTLARLPSGVAVETTVHTYTPERGGGGDAGDAGDGNDGDGGDYDGDGSDADDATGDDESPTVYVQAAQHGREINGAAVCRRLHDDLVAADLAGTVHVVPVADPLTFDTVSYTTPEAYDSVNPNMNRCWPGNADGSLHERMAASLWEYAGDADFIVDLHTGSRDMLTHTVYLRGDDASRGLAEAFGTDLLLAESAGEDADEEWASRNFGGKLRVAATREGIPSVTPELAHNKELVEDAIAVGVDGTKRALRHAGVLRDDGSVPAWDGTRARNHLGRVTATDSGLFRAAADLAIGDDVVEGKYVGDVYDPTTYEELQEATADRSGVVYSVAREATVTAGQTLVGIAIRLDDE</sequence>
<dbReference type="PANTHER" id="PTHR37326:SF1">
    <property type="entry name" value="BLL3975 PROTEIN"/>
    <property type="match status" value="1"/>
</dbReference>
<evidence type="ECO:0000256" key="5">
    <source>
        <dbReference type="SAM" id="MobiDB-lite"/>
    </source>
</evidence>
<evidence type="ECO:0000256" key="4">
    <source>
        <dbReference type="ARBA" id="ARBA00022833"/>
    </source>
</evidence>
<keyword evidence="2" id="KW-0479">Metal-binding</keyword>
<evidence type="ECO:0000259" key="6">
    <source>
        <dbReference type="Pfam" id="PF24827"/>
    </source>
</evidence>
<dbReference type="GO" id="GO:0046872">
    <property type="term" value="F:metal ion binding"/>
    <property type="evidence" value="ECO:0007669"/>
    <property type="project" value="UniProtKB-KW"/>
</dbReference>
<keyword evidence="8" id="KW-1185">Reference proteome</keyword>
<feature type="domain" description="Succinylglutamate desuccinylase/Aspartoacylase catalytic" evidence="6">
    <location>
        <begin position="68"/>
        <end position="259"/>
    </location>
</feature>
<dbReference type="PANTHER" id="PTHR37326">
    <property type="entry name" value="BLL3975 PROTEIN"/>
    <property type="match status" value="1"/>
</dbReference>
<accession>A0ABD5MLT7</accession>
<dbReference type="AlphaFoldDB" id="A0ABD5MLT7"/>
<dbReference type="Pfam" id="PF24827">
    <property type="entry name" value="AstE_AspA_cat"/>
    <property type="match status" value="1"/>
</dbReference>
<dbReference type="InterPro" id="IPR055438">
    <property type="entry name" value="AstE_AspA_cat"/>
</dbReference>
<feature type="compositionally biased region" description="Acidic residues" evidence="5">
    <location>
        <begin position="42"/>
        <end position="67"/>
    </location>
</feature>
<dbReference type="GO" id="GO:0016787">
    <property type="term" value="F:hydrolase activity"/>
    <property type="evidence" value="ECO:0007669"/>
    <property type="project" value="UniProtKB-KW"/>
</dbReference>